<evidence type="ECO:0000259" key="7">
    <source>
        <dbReference type="Pfam" id="PF10075"/>
    </source>
</evidence>
<dbReference type="InterPro" id="IPR033205">
    <property type="entry name" value="COP9_CSN8"/>
</dbReference>
<keyword evidence="3" id="KW-0963">Cytoplasm</keyword>
<dbReference type="PANTHER" id="PTHR13339">
    <property type="entry name" value="COP9 SIGNALOSOME COMPLEX SUBUNIT 8"/>
    <property type="match status" value="1"/>
</dbReference>
<evidence type="ECO:0000256" key="4">
    <source>
        <dbReference type="ARBA" id="ARBA00022790"/>
    </source>
</evidence>
<feature type="domain" description="CSN8/PSMD8/EIF3K" evidence="7">
    <location>
        <begin position="72"/>
        <end position="214"/>
    </location>
</feature>
<name>A0A4S8MZ33_DENBC</name>
<dbReference type="GO" id="GO:0000338">
    <property type="term" value="P:protein deneddylation"/>
    <property type="evidence" value="ECO:0007669"/>
    <property type="project" value="InterPro"/>
</dbReference>
<evidence type="ECO:0000256" key="5">
    <source>
        <dbReference type="ARBA" id="ARBA00023242"/>
    </source>
</evidence>
<feature type="compositionally biased region" description="Polar residues" evidence="6">
    <location>
        <begin position="1"/>
        <end position="27"/>
    </location>
</feature>
<proteinExistence type="predicted"/>
<dbReference type="GO" id="GO:0010387">
    <property type="term" value="P:COP9 signalosome assembly"/>
    <property type="evidence" value="ECO:0007669"/>
    <property type="project" value="InterPro"/>
</dbReference>
<evidence type="ECO:0000256" key="6">
    <source>
        <dbReference type="SAM" id="MobiDB-lite"/>
    </source>
</evidence>
<evidence type="ECO:0000256" key="2">
    <source>
        <dbReference type="ARBA" id="ARBA00004496"/>
    </source>
</evidence>
<keyword evidence="4" id="KW-0736">Signalosome</keyword>
<dbReference type="Pfam" id="PF10075">
    <property type="entry name" value="CSN8_PSD8_EIF3K"/>
    <property type="match status" value="1"/>
</dbReference>
<organism evidence="8 9">
    <name type="scientific">Dendrothele bispora (strain CBS 962.96)</name>
    <dbReference type="NCBI Taxonomy" id="1314807"/>
    <lineage>
        <taxon>Eukaryota</taxon>
        <taxon>Fungi</taxon>
        <taxon>Dikarya</taxon>
        <taxon>Basidiomycota</taxon>
        <taxon>Agaricomycotina</taxon>
        <taxon>Agaricomycetes</taxon>
        <taxon>Agaricomycetidae</taxon>
        <taxon>Agaricales</taxon>
        <taxon>Agaricales incertae sedis</taxon>
        <taxon>Dendrothele</taxon>
    </lineage>
</organism>
<keyword evidence="5" id="KW-0539">Nucleus</keyword>
<evidence type="ECO:0000313" key="8">
    <source>
        <dbReference type="EMBL" id="THV07804.1"/>
    </source>
</evidence>
<evidence type="ECO:0000256" key="1">
    <source>
        <dbReference type="ARBA" id="ARBA00004123"/>
    </source>
</evidence>
<dbReference type="PANTHER" id="PTHR13339:SF0">
    <property type="entry name" value="COP9 SIGNALOSOME COMPLEX SUBUNIT 8"/>
    <property type="match status" value="1"/>
</dbReference>
<accession>A0A4S8MZ33</accession>
<reference evidence="8 9" key="1">
    <citation type="journal article" date="2019" name="Nat. Ecol. Evol.">
        <title>Megaphylogeny resolves global patterns of mushroom evolution.</title>
        <authorList>
            <person name="Varga T."/>
            <person name="Krizsan K."/>
            <person name="Foldi C."/>
            <person name="Dima B."/>
            <person name="Sanchez-Garcia M."/>
            <person name="Sanchez-Ramirez S."/>
            <person name="Szollosi G.J."/>
            <person name="Szarkandi J.G."/>
            <person name="Papp V."/>
            <person name="Albert L."/>
            <person name="Andreopoulos W."/>
            <person name="Angelini C."/>
            <person name="Antonin V."/>
            <person name="Barry K.W."/>
            <person name="Bougher N.L."/>
            <person name="Buchanan P."/>
            <person name="Buyck B."/>
            <person name="Bense V."/>
            <person name="Catcheside P."/>
            <person name="Chovatia M."/>
            <person name="Cooper J."/>
            <person name="Damon W."/>
            <person name="Desjardin D."/>
            <person name="Finy P."/>
            <person name="Geml J."/>
            <person name="Haridas S."/>
            <person name="Hughes K."/>
            <person name="Justo A."/>
            <person name="Karasinski D."/>
            <person name="Kautmanova I."/>
            <person name="Kiss B."/>
            <person name="Kocsube S."/>
            <person name="Kotiranta H."/>
            <person name="LaButti K.M."/>
            <person name="Lechner B.E."/>
            <person name="Liimatainen K."/>
            <person name="Lipzen A."/>
            <person name="Lukacs Z."/>
            <person name="Mihaltcheva S."/>
            <person name="Morgado L.N."/>
            <person name="Niskanen T."/>
            <person name="Noordeloos M.E."/>
            <person name="Ohm R.A."/>
            <person name="Ortiz-Santana B."/>
            <person name="Ovrebo C."/>
            <person name="Racz N."/>
            <person name="Riley R."/>
            <person name="Savchenko A."/>
            <person name="Shiryaev A."/>
            <person name="Soop K."/>
            <person name="Spirin V."/>
            <person name="Szebenyi C."/>
            <person name="Tomsovsky M."/>
            <person name="Tulloss R.E."/>
            <person name="Uehling J."/>
            <person name="Grigoriev I.V."/>
            <person name="Vagvolgyi C."/>
            <person name="Papp T."/>
            <person name="Martin F.M."/>
            <person name="Miettinen O."/>
            <person name="Hibbett D.S."/>
            <person name="Nagy L.G."/>
        </authorList>
    </citation>
    <scope>NUCLEOTIDE SEQUENCE [LARGE SCALE GENOMIC DNA]</scope>
    <source>
        <strain evidence="8 9">CBS 962.96</strain>
    </source>
</reference>
<dbReference type="InterPro" id="IPR033464">
    <property type="entry name" value="CSN8_PSD8_EIF3K"/>
</dbReference>
<comment type="subcellular location">
    <subcellularLocation>
        <location evidence="2">Cytoplasm</location>
    </subcellularLocation>
    <subcellularLocation>
        <location evidence="1">Nucleus</location>
    </subcellularLocation>
</comment>
<gene>
    <name evidence="8" type="ORF">K435DRAFT_788154</name>
</gene>
<dbReference type="EMBL" id="ML179036">
    <property type="protein sequence ID" value="THV07804.1"/>
    <property type="molecule type" value="Genomic_DNA"/>
</dbReference>
<dbReference type="GO" id="GO:0008180">
    <property type="term" value="C:COP9 signalosome"/>
    <property type="evidence" value="ECO:0007669"/>
    <property type="project" value="UniProtKB-KW"/>
</dbReference>
<evidence type="ECO:0000313" key="9">
    <source>
        <dbReference type="Proteomes" id="UP000297245"/>
    </source>
</evidence>
<dbReference type="OrthoDB" id="5351233at2759"/>
<sequence length="248" mass="27374">MATDQLEQNTTELPQSLSESQNQTQEGTQEDPYQLIFPEILNCVTQKDFRKAASIAETTDINNESTRLSRILVITPIVLAYLISDELSLARLVMKRLPPHLPNALVQGLGRLLQAVSARDYPNVYAHAHALVALTEQPDFPDPSLASVIKTMTEAFLESFRHRTFILLSRAYTSISLPLAQSYFGLPAESLLEVATANQWTYNASSQILTPIPYKAPKSLQIPSSSVPITSSLANLNFIASSVSKLEM</sequence>
<dbReference type="Proteomes" id="UP000297245">
    <property type="component" value="Unassembled WGS sequence"/>
</dbReference>
<feature type="region of interest" description="Disordered" evidence="6">
    <location>
        <begin position="1"/>
        <end position="29"/>
    </location>
</feature>
<dbReference type="GO" id="GO:0005737">
    <property type="term" value="C:cytoplasm"/>
    <property type="evidence" value="ECO:0007669"/>
    <property type="project" value="UniProtKB-SubCell"/>
</dbReference>
<dbReference type="AlphaFoldDB" id="A0A4S8MZ33"/>
<protein>
    <recommendedName>
        <fullName evidence="7">CSN8/PSMD8/EIF3K domain-containing protein</fullName>
    </recommendedName>
</protein>
<keyword evidence="9" id="KW-1185">Reference proteome</keyword>
<evidence type="ECO:0000256" key="3">
    <source>
        <dbReference type="ARBA" id="ARBA00022490"/>
    </source>
</evidence>